<dbReference type="InterPro" id="IPR027417">
    <property type="entry name" value="P-loop_NTPase"/>
</dbReference>
<dbReference type="InterPro" id="IPR017871">
    <property type="entry name" value="ABC_transporter-like_CS"/>
</dbReference>
<evidence type="ECO:0000313" key="6">
    <source>
        <dbReference type="EMBL" id="WAW08976.1"/>
    </source>
</evidence>
<dbReference type="PANTHER" id="PTHR43023:SF3">
    <property type="entry name" value="PROTEIN TRIGALACTOSYLDIACYLGLYCEROL 3, CHLOROPLASTIC"/>
    <property type="match status" value="1"/>
</dbReference>
<evidence type="ECO:0000256" key="4">
    <source>
        <dbReference type="ARBA" id="ARBA00022840"/>
    </source>
</evidence>
<evidence type="ECO:0000256" key="2">
    <source>
        <dbReference type="ARBA" id="ARBA00022475"/>
    </source>
</evidence>
<dbReference type="Proteomes" id="UP001156215">
    <property type="component" value="Chromosome"/>
</dbReference>
<protein>
    <submittedName>
        <fullName evidence="6">ATP-binding cassette domain-containing protein</fullName>
    </submittedName>
</protein>
<dbReference type="InterPro" id="IPR003439">
    <property type="entry name" value="ABC_transporter-like_ATP-bd"/>
</dbReference>
<name>A0A9E9LTQ8_9BURK</name>
<dbReference type="PROSITE" id="PS00211">
    <property type="entry name" value="ABC_TRANSPORTER_1"/>
    <property type="match status" value="1"/>
</dbReference>
<dbReference type="AlphaFoldDB" id="A0A9E9LTQ8"/>
<dbReference type="PANTHER" id="PTHR43023">
    <property type="entry name" value="PROTEIN TRIGALACTOSYLDIACYLGLYCEROL 3, CHLOROPLASTIC"/>
    <property type="match status" value="1"/>
</dbReference>
<evidence type="ECO:0000256" key="1">
    <source>
        <dbReference type="ARBA" id="ARBA00022448"/>
    </source>
</evidence>
<dbReference type="SUPFAM" id="SSF52540">
    <property type="entry name" value="P-loop containing nucleoside triphosphate hydrolases"/>
    <property type="match status" value="1"/>
</dbReference>
<gene>
    <name evidence="6" type="ORF">NB640_06665</name>
</gene>
<keyword evidence="7" id="KW-1185">Reference proteome</keyword>
<dbReference type="PROSITE" id="PS50893">
    <property type="entry name" value="ABC_TRANSPORTER_2"/>
    <property type="match status" value="1"/>
</dbReference>
<keyword evidence="2" id="KW-1003">Cell membrane</keyword>
<dbReference type="CDD" id="cd03261">
    <property type="entry name" value="ABC_Org_Solvent_Resistant"/>
    <property type="match status" value="1"/>
</dbReference>
<proteinExistence type="predicted"/>
<evidence type="ECO:0000259" key="5">
    <source>
        <dbReference type="PROSITE" id="PS50893"/>
    </source>
</evidence>
<keyword evidence="1" id="KW-0813">Transport</keyword>
<dbReference type="Pfam" id="PF00005">
    <property type="entry name" value="ABC_tran"/>
    <property type="match status" value="1"/>
</dbReference>
<dbReference type="Gene3D" id="3.40.50.300">
    <property type="entry name" value="P-loop containing nucleotide triphosphate hydrolases"/>
    <property type="match status" value="1"/>
</dbReference>
<dbReference type="GO" id="GO:0016887">
    <property type="term" value="F:ATP hydrolysis activity"/>
    <property type="evidence" value="ECO:0007669"/>
    <property type="project" value="InterPro"/>
</dbReference>
<dbReference type="EMBL" id="CP098242">
    <property type="protein sequence ID" value="WAW08976.1"/>
    <property type="molecule type" value="Genomic_DNA"/>
</dbReference>
<dbReference type="InterPro" id="IPR003593">
    <property type="entry name" value="AAA+_ATPase"/>
</dbReference>
<dbReference type="KEGG" id="ovb:NB640_06665"/>
<keyword evidence="2" id="KW-0472">Membrane</keyword>
<feature type="domain" description="ABC transporter" evidence="5">
    <location>
        <begin position="10"/>
        <end position="247"/>
    </location>
</feature>
<dbReference type="SMART" id="SM00382">
    <property type="entry name" value="AAA"/>
    <property type="match status" value="1"/>
</dbReference>
<evidence type="ECO:0000313" key="7">
    <source>
        <dbReference type="Proteomes" id="UP001156215"/>
    </source>
</evidence>
<keyword evidence="3" id="KW-0547">Nucleotide-binding</keyword>
<dbReference type="GO" id="GO:0005524">
    <property type="term" value="F:ATP binding"/>
    <property type="evidence" value="ECO:0007669"/>
    <property type="project" value="UniProtKB-KW"/>
</dbReference>
<accession>A0A9E9LTQ8</accession>
<keyword evidence="4 6" id="KW-0067">ATP-binding</keyword>
<reference evidence="6" key="1">
    <citation type="journal article" date="2022" name="Front. Microbiol.">
        <title>New perspectives on an old grouping: The genomic and phenotypic variability of Oxalobacter formigenes and the implications for calcium oxalate stone prevention.</title>
        <authorList>
            <person name="Chmiel J.A."/>
            <person name="Carr C."/>
            <person name="Stuivenberg G.A."/>
            <person name="Venema R."/>
            <person name="Chanyi R.M."/>
            <person name="Al K.F."/>
            <person name="Giguere D."/>
            <person name="Say H."/>
            <person name="Akouris P.P."/>
            <person name="Dominguez Romero S.A."/>
            <person name="Kwong A."/>
            <person name="Tai V."/>
            <person name="Koval S.F."/>
            <person name="Razvi H."/>
            <person name="Bjazevic J."/>
            <person name="Burton J.P."/>
        </authorList>
    </citation>
    <scope>NUCLEOTIDE SEQUENCE</scope>
    <source>
        <strain evidence="6">WoOx3</strain>
    </source>
</reference>
<organism evidence="6 7">
    <name type="scientific">Oxalobacter vibrioformis</name>
    <dbReference type="NCBI Taxonomy" id="933080"/>
    <lineage>
        <taxon>Bacteria</taxon>
        <taxon>Pseudomonadati</taxon>
        <taxon>Pseudomonadota</taxon>
        <taxon>Betaproteobacteria</taxon>
        <taxon>Burkholderiales</taxon>
        <taxon>Oxalobacteraceae</taxon>
        <taxon>Oxalobacter</taxon>
    </lineage>
</organism>
<evidence type="ECO:0000256" key="3">
    <source>
        <dbReference type="ARBA" id="ARBA00022741"/>
    </source>
</evidence>
<sequence length="269" mass="29199">MSEHGADNVIQIEKLWTRFGDNVVHQDLDLTIQQGDIVSLVGGSGSGKTTLLREMLGLQKPSQGTVSVLGMDIANATNEKKKQLYNRCGVLFQQGALFSSLSVMENVALPMRELRALPDKLIEESVLLKLQMVGLQPGDAMKMPSNLSGGMIKRVALARALSLEPELLFLDEPTAGLDPLLSDSFVELIQSLHDELDLTVIMVSHDLDSILQLSSHIAVLADRHVIVNGTPQEVIKVDHPFIHEFFLGDRGKRALAGVPDLVIPGQTGG</sequence>
<dbReference type="RefSeq" id="WP_269307968.1">
    <property type="nucleotide sequence ID" value="NZ_CP098242.1"/>
</dbReference>